<evidence type="ECO:0000259" key="4">
    <source>
        <dbReference type="PROSITE" id="PS51186"/>
    </source>
</evidence>
<name>A0AA45KHX8_9LACT</name>
<accession>A0AA45KHX8</accession>
<dbReference type="GO" id="GO:0005737">
    <property type="term" value="C:cytoplasm"/>
    <property type="evidence" value="ECO:0007669"/>
    <property type="project" value="TreeGrafter"/>
</dbReference>
<dbReference type="Gene3D" id="3.40.630.30">
    <property type="match status" value="1"/>
</dbReference>
<dbReference type="KEGG" id="lti:JW886_04110"/>
<evidence type="ECO:0000313" key="6">
    <source>
        <dbReference type="Proteomes" id="UP000663608"/>
    </source>
</evidence>
<keyword evidence="6" id="KW-1185">Reference proteome</keyword>
<feature type="domain" description="N-acetyltransferase" evidence="4">
    <location>
        <begin position="18"/>
        <end position="175"/>
    </location>
</feature>
<evidence type="ECO:0000256" key="1">
    <source>
        <dbReference type="ARBA" id="ARBA00022679"/>
    </source>
</evidence>
<dbReference type="GO" id="GO:0008999">
    <property type="term" value="F:protein-N-terminal-alanine acetyltransferase activity"/>
    <property type="evidence" value="ECO:0007669"/>
    <property type="project" value="TreeGrafter"/>
</dbReference>
<dbReference type="Proteomes" id="UP000663608">
    <property type="component" value="Chromosome"/>
</dbReference>
<protein>
    <submittedName>
        <fullName evidence="5">GNAT family N-acetyltransferase</fullName>
    </submittedName>
</protein>
<reference evidence="5 6" key="1">
    <citation type="submission" date="2021-02" db="EMBL/GenBank/DDBJ databases">
        <title>Complete genome sequence of Lactococcus lactis strain K_LL004.</title>
        <authorList>
            <person name="Kim H.B."/>
        </authorList>
    </citation>
    <scope>NUCLEOTIDE SEQUENCE [LARGE SCALE GENOMIC DNA]</scope>
    <source>
        <strain evidence="5 6">K_LL004</strain>
    </source>
</reference>
<dbReference type="SUPFAM" id="SSF55729">
    <property type="entry name" value="Acyl-CoA N-acyltransferases (Nat)"/>
    <property type="match status" value="1"/>
</dbReference>
<dbReference type="PROSITE" id="PS51186">
    <property type="entry name" value="GNAT"/>
    <property type="match status" value="1"/>
</dbReference>
<dbReference type="EMBL" id="CP070872">
    <property type="protein sequence ID" value="QSE77632.1"/>
    <property type="molecule type" value="Genomic_DNA"/>
</dbReference>
<keyword evidence="1" id="KW-0808">Transferase</keyword>
<sequence>MNIIVKLAAFTELETSRLLLRPFRFEDAKAMYEYTSQPENLQYVFAPHFSLEETQYILATELMKAPLGKWAIQLKKENKLIGDIHFVSLSEKKQCAEIGYVLNQAYWNQGYLTEALATLTAFSLEEFGLKNVTLKIDQTNAPSKRVAQKVGYQLMGNFKAASPYTGKIRDFEKYEASSANWSQEKLVKRAH</sequence>
<evidence type="ECO:0000313" key="5">
    <source>
        <dbReference type="EMBL" id="QSE77632.1"/>
    </source>
</evidence>
<dbReference type="AlphaFoldDB" id="A0AA45KHX8"/>
<keyword evidence="2" id="KW-0012">Acyltransferase</keyword>
<organism evidence="5 6">
    <name type="scientific">Lactococcus taiwanensis</name>
    <dbReference type="NCBI Taxonomy" id="1151742"/>
    <lineage>
        <taxon>Bacteria</taxon>
        <taxon>Bacillati</taxon>
        <taxon>Bacillota</taxon>
        <taxon>Bacilli</taxon>
        <taxon>Lactobacillales</taxon>
        <taxon>Streptococcaceae</taxon>
        <taxon>Lactococcus</taxon>
    </lineage>
</organism>
<dbReference type="PANTHER" id="PTHR43792:SF8">
    <property type="entry name" value="[RIBOSOMAL PROTEIN US5]-ALANINE N-ACETYLTRANSFERASE"/>
    <property type="match status" value="1"/>
</dbReference>
<dbReference type="PANTHER" id="PTHR43792">
    <property type="entry name" value="GNAT FAMILY, PUTATIVE (AFU_ORTHOLOGUE AFUA_3G00765)-RELATED-RELATED"/>
    <property type="match status" value="1"/>
</dbReference>
<dbReference type="InterPro" id="IPR000182">
    <property type="entry name" value="GNAT_dom"/>
</dbReference>
<evidence type="ECO:0000256" key="3">
    <source>
        <dbReference type="ARBA" id="ARBA00038502"/>
    </source>
</evidence>
<dbReference type="Pfam" id="PF13302">
    <property type="entry name" value="Acetyltransf_3"/>
    <property type="match status" value="1"/>
</dbReference>
<proteinExistence type="inferred from homology"/>
<dbReference type="InterPro" id="IPR016181">
    <property type="entry name" value="Acyl_CoA_acyltransferase"/>
</dbReference>
<evidence type="ECO:0000256" key="2">
    <source>
        <dbReference type="ARBA" id="ARBA00023315"/>
    </source>
</evidence>
<comment type="similarity">
    <text evidence="3">Belongs to the acetyltransferase family. RimJ subfamily.</text>
</comment>
<dbReference type="RefSeq" id="WP_200406881.1">
    <property type="nucleotide sequence ID" value="NZ_BNDT01000001.1"/>
</dbReference>
<dbReference type="InterPro" id="IPR051531">
    <property type="entry name" value="N-acetyltransferase"/>
</dbReference>
<gene>
    <name evidence="5" type="ORF">JW886_04110</name>
</gene>